<comment type="catalytic activity">
    <reaction evidence="1 7">
        <text>6-phospho-D-glucono-1,5-lactone + H2O = 6-phospho-D-gluconate + H(+)</text>
        <dbReference type="Rhea" id="RHEA:12556"/>
        <dbReference type="ChEBI" id="CHEBI:15377"/>
        <dbReference type="ChEBI" id="CHEBI:15378"/>
        <dbReference type="ChEBI" id="CHEBI:57955"/>
        <dbReference type="ChEBI" id="CHEBI:58759"/>
        <dbReference type="EC" id="3.1.1.31"/>
    </reaction>
</comment>
<dbReference type="NCBIfam" id="TIGR01198">
    <property type="entry name" value="pgl"/>
    <property type="match status" value="1"/>
</dbReference>
<name>A0A6I5NKG5_9BIFI</name>
<accession>A0A6I5NKG5</accession>
<evidence type="ECO:0000256" key="7">
    <source>
        <dbReference type="RuleBase" id="RU365095"/>
    </source>
</evidence>
<sequence>MTAHRRIIAYPTPELMADAVAERTLLTLSGLLAEPGRDRVDIAVTGGTDGTAILRAIAGSELLDIVDWSHVHVWWGDERFVAADSPERNAVGAREALLDGLVEAGRMTEAQIHEMPADRRPASAVAAASADENAEALAAAAADYQRELVAELGDRPSLDIAMFGLGPDGHFASLFPDLPQVTMDDPSVLVTGVADSPKLPPLRLTFTVPMIANSERTWICASREKKADAVAVTFLGHADPHAPASFAAARTDLLWLTDRAAASLVC</sequence>
<dbReference type="SUPFAM" id="SSF100950">
    <property type="entry name" value="NagB/RpiA/CoA transferase-like"/>
    <property type="match status" value="1"/>
</dbReference>
<keyword evidence="10" id="KW-1185">Reference proteome</keyword>
<comment type="similarity">
    <text evidence="4 7">Belongs to the glucosamine/galactosamine-6-phosphate isomerase family. 6-phosphogluconolactonase subfamily.</text>
</comment>
<dbReference type="UniPathway" id="UPA00115">
    <property type="reaction ID" value="UER00409"/>
</dbReference>
<dbReference type="GO" id="GO:0005975">
    <property type="term" value="P:carbohydrate metabolic process"/>
    <property type="evidence" value="ECO:0007669"/>
    <property type="project" value="UniProtKB-UniRule"/>
</dbReference>
<feature type="domain" description="Glucosamine/galactosamine-6-phosphate isomerase" evidence="8">
    <location>
        <begin position="12"/>
        <end position="255"/>
    </location>
</feature>
<dbReference type="GO" id="GO:0017057">
    <property type="term" value="F:6-phosphogluconolactonase activity"/>
    <property type="evidence" value="ECO:0007669"/>
    <property type="project" value="UniProtKB-UniRule"/>
</dbReference>
<evidence type="ECO:0000313" key="10">
    <source>
        <dbReference type="Proteomes" id="UP000469292"/>
    </source>
</evidence>
<evidence type="ECO:0000256" key="1">
    <source>
        <dbReference type="ARBA" id="ARBA00000832"/>
    </source>
</evidence>
<organism evidence="9 10">
    <name type="scientific">Bifidobacterium choloepi</name>
    <dbReference type="NCBI Taxonomy" id="2614131"/>
    <lineage>
        <taxon>Bacteria</taxon>
        <taxon>Bacillati</taxon>
        <taxon>Actinomycetota</taxon>
        <taxon>Actinomycetes</taxon>
        <taxon>Bifidobacteriales</taxon>
        <taxon>Bifidobacteriaceae</taxon>
        <taxon>Bifidobacterium</taxon>
    </lineage>
</organism>
<proteinExistence type="inferred from homology"/>
<dbReference type="InterPro" id="IPR037171">
    <property type="entry name" value="NagB/RpiA_transferase-like"/>
</dbReference>
<dbReference type="EC" id="3.1.1.31" evidence="5 7"/>
<dbReference type="AlphaFoldDB" id="A0A6I5NKG5"/>
<evidence type="ECO:0000256" key="2">
    <source>
        <dbReference type="ARBA" id="ARBA00002681"/>
    </source>
</evidence>
<comment type="caution">
    <text evidence="9">The sequence shown here is derived from an EMBL/GenBank/DDBJ whole genome shotgun (WGS) entry which is preliminary data.</text>
</comment>
<evidence type="ECO:0000259" key="8">
    <source>
        <dbReference type="Pfam" id="PF01182"/>
    </source>
</evidence>
<evidence type="ECO:0000313" key="9">
    <source>
        <dbReference type="EMBL" id="NEG69342.1"/>
    </source>
</evidence>
<protein>
    <recommendedName>
        <fullName evidence="6 7">6-phosphogluconolactonase</fullName>
        <shortName evidence="7">6PGL</shortName>
        <ecNumber evidence="5 7">3.1.1.31</ecNumber>
    </recommendedName>
</protein>
<dbReference type="InterPro" id="IPR005900">
    <property type="entry name" value="6-phosphogluconolactonase_DevB"/>
</dbReference>
<dbReference type="EMBL" id="VYSG01000001">
    <property type="protein sequence ID" value="NEG69342.1"/>
    <property type="molecule type" value="Genomic_DNA"/>
</dbReference>
<evidence type="ECO:0000256" key="5">
    <source>
        <dbReference type="ARBA" id="ARBA00013198"/>
    </source>
</evidence>
<comment type="pathway">
    <text evidence="3 7">Carbohydrate degradation; pentose phosphate pathway; D-ribulose 5-phosphate from D-glucose 6-phosphate (oxidative stage): step 2/3.</text>
</comment>
<dbReference type="PANTHER" id="PTHR11054:SF0">
    <property type="entry name" value="6-PHOSPHOGLUCONOLACTONASE"/>
    <property type="match status" value="1"/>
</dbReference>
<dbReference type="RefSeq" id="WP_163226925.1">
    <property type="nucleotide sequence ID" value="NZ_VYSG01000001.1"/>
</dbReference>
<dbReference type="Proteomes" id="UP000469292">
    <property type="component" value="Unassembled WGS sequence"/>
</dbReference>
<reference evidence="9 10" key="1">
    <citation type="submission" date="2019-09" db="EMBL/GenBank/DDBJ databases">
        <title>Phylogenetic characterization of a novel taxon of the genus Bifidobacterium: Bifidobacterium choloepi sp. nov.</title>
        <authorList>
            <person name="Modesto M."/>
            <person name="Satti M."/>
        </authorList>
    </citation>
    <scope>NUCLEOTIDE SEQUENCE [LARGE SCALE GENOMIC DNA]</scope>
    <source>
        <strain evidence="9 10">BRDM6</strain>
    </source>
</reference>
<gene>
    <name evidence="7 9" type="primary">pgl</name>
    <name evidence="9" type="ORF">F6S87_01615</name>
</gene>
<keyword evidence="7 9" id="KW-0378">Hydrolase</keyword>
<dbReference type="InterPro" id="IPR039104">
    <property type="entry name" value="6PGL"/>
</dbReference>
<dbReference type="GO" id="GO:0006098">
    <property type="term" value="P:pentose-phosphate shunt"/>
    <property type="evidence" value="ECO:0007669"/>
    <property type="project" value="UniProtKB-UniPathway"/>
</dbReference>
<dbReference type="Pfam" id="PF01182">
    <property type="entry name" value="Glucosamine_iso"/>
    <property type="match status" value="1"/>
</dbReference>
<dbReference type="PANTHER" id="PTHR11054">
    <property type="entry name" value="6-PHOSPHOGLUCONOLACTONASE"/>
    <property type="match status" value="1"/>
</dbReference>
<comment type="function">
    <text evidence="2 7">Hydrolysis of 6-phosphogluconolactone to 6-phosphogluconate.</text>
</comment>
<evidence type="ECO:0000256" key="3">
    <source>
        <dbReference type="ARBA" id="ARBA00004961"/>
    </source>
</evidence>
<dbReference type="Gene3D" id="3.40.50.1360">
    <property type="match status" value="1"/>
</dbReference>
<dbReference type="CDD" id="cd01400">
    <property type="entry name" value="6PGL"/>
    <property type="match status" value="1"/>
</dbReference>
<dbReference type="InterPro" id="IPR006148">
    <property type="entry name" value="Glc/Gal-6P_isomerase"/>
</dbReference>
<evidence type="ECO:0000256" key="4">
    <source>
        <dbReference type="ARBA" id="ARBA00010662"/>
    </source>
</evidence>
<evidence type="ECO:0000256" key="6">
    <source>
        <dbReference type="ARBA" id="ARBA00020337"/>
    </source>
</evidence>